<dbReference type="PANTHER" id="PTHR46796:SF13">
    <property type="entry name" value="HTH-TYPE TRANSCRIPTIONAL ACTIVATOR RHAS"/>
    <property type="match status" value="1"/>
</dbReference>
<keyword evidence="6" id="KW-1185">Reference proteome</keyword>
<dbReference type="PANTHER" id="PTHR46796">
    <property type="entry name" value="HTH-TYPE TRANSCRIPTIONAL ACTIVATOR RHAS-RELATED"/>
    <property type="match status" value="1"/>
</dbReference>
<dbReference type="PRINTS" id="PR00032">
    <property type="entry name" value="HTHARAC"/>
</dbReference>
<feature type="domain" description="HTH araC/xylS-type" evidence="4">
    <location>
        <begin position="204"/>
        <end position="302"/>
    </location>
</feature>
<dbReference type="Pfam" id="PF12833">
    <property type="entry name" value="HTH_18"/>
    <property type="match status" value="1"/>
</dbReference>
<dbReference type="PROSITE" id="PS00041">
    <property type="entry name" value="HTH_ARAC_FAMILY_1"/>
    <property type="match status" value="1"/>
</dbReference>
<name>A0A345UK93_9BACT</name>
<dbReference type="InterPro" id="IPR009057">
    <property type="entry name" value="Homeodomain-like_sf"/>
</dbReference>
<dbReference type="SMART" id="SM00342">
    <property type="entry name" value="HTH_ARAC"/>
    <property type="match status" value="1"/>
</dbReference>
<dbReference type="SUPFAM" id="SSF46689">
    <property type="entry name" value="Homeodomain-like"/>
    <property type="match status" value="2"/>
</dbReference>
<reference evidence="5 6" key="1">
    <citation type="submission" date="2018-03" db="EMBL/GenBank/DDBJ databases">
        <title>Phenotypic and genomic properties of Cyclonatronum proteinivorum gen. nov., sp. nov., a haloalkaliphilic bacteroidete from soda lakes possessing Na+-translocating rhodopsin.</title>
        <authorList>
            <person name="Toshchakov S.V."/>
            <person name="Korzhenkov A."/>
            <person name="Samarov N.I."/>
            <person name="Kublanov I.V."/>
            <person name="Muntyan M.S."/>
            <person name="Sorokin D.Y."/>
        </authorList>
    </citation>
    <scope>NUCLEOTIDE SEQUENCE [LARGE SCALE GENOMIC DNA]</scope>
    <source>
        <strain evidence="5 6">Omega</strain>
    </source>
</reference>
<dbReference type="GO" id="GO:0003700">
    <property type="term" value="F:DNA-binding transcription factor activity"/>
    <property type="evidence" value="ECO:0007669"/>
    <property type="project" value="InterPro"/>
</dbReference>
<dbReference type="InterPro" id="IPR018062">
    <property type="entry name" value="HTH_AraC-typ_CS"/>
</dbReference>
<dbReference type="InterPro" id="IPR020449">
    <property type="entry name" value="Tscrpt_reg_AraC-type_HTH"/>
</dbReference>
<dbReference type="InterPro" id="IPR050204">
    <property type="entry name" value="AraC_XylS_family_regulators"/>
</dbReference>
<evidence type="ECO:0000256" key="1">
    <source>
        <dbReference type="ARBA" id="ARBA00023015"/>
    </source>
</evidence>
<dbReference type="KEGG" id="cprv:CYPRO_1644"/>
<dbReference type="RefSeq" id="WP_114984145.1">
    <property type="nucleotide sequence ID" value="NZ_CP027806.1"/>
</dbReference>
<organism evidence="5 6">
    <name type="scientific">Cyclonatronum proteinivorum</name>
    <dbReference type="NCBI Taxonomy" id="1457365"/>
    <lineage>
        <taxon>Bacteria</taxon>
        <taxon>Pseudomonadati</taxon>
        <taxon>Balneolota</taxon>
        <taxon>Balneolia</taxon>
        <taxon>Balneolales</taxon>
        <taxon>Cyclonatronaceae</taxon>
        <taxon>Cyclonatronum</taxon>
    </lineage>
</organism>
<keyword evidence="1" id="KW-0805">Transcription regulation</keyword>
<keyword evidence="2" id="KW-0238">DNA-binding</keyword>
<dbReference type="InterPro" id="IPR018060">
    <property type="entry name" value="HTH_AraC"/>
</dbReference>
<dbReference type="EMBL" id="CP027806">
    <property type="protein sequence ID" value="AXJ00895.1"/>
    <property type="molecule type" value="Genomic_DNA"/>
</dbReference>
<accession>A0A345UK93</accession>
<gene>
    <name evidence="5" type="ORF">CYPRO_1644</name>
</gene>
<sequence length="314" mass="35918">MQQQALIPDFRNRKPEKLVENRTTYAGTEALFSIYDTYQPAERVELHAPSVMFCGMVTGRKIIHIPEQDSFDFLPGESLVLHPNQTIHIDFPDARFKEPTSCITLEIPVTKIRQVADLMNEQCPKLPEHSEWSYDEKGFIHFANNRSVDLVIQKLSHLFTESNANSDFLVDINTTELVVHMMQSQSRGFLLSQFRERSNSDSLSMAIAWMHDNAGKIRNIEEVAERACMSKSSFYRHFKAEMGQSPLDYLNEIRVRQAKKMLLQPGTQVADVSFSFGYSSVSHFIRTFKKETGLTPKQYVRMKKALQAGSNAGQ</sequence>
<dbReference type="Proteomes" id="UP000254808">
    <property type="component" value="Chromosome"/>
</dbReference>
<dbReference type="Pfam" id="PF06719">
    <property type="entry name" value="AraC_N"/>
    <property type="match status" value="1"/>
</dbReference>
<protein>
    <submittedName>
        <fullName evidence="5">Transcriptional regulator, AraC family</fullName>
    </submittedName>
</protein>
<evidence type="ECO:0000313" key="6">
    <source>
        <dbReference type="Proteomes" id="UP000254808"/>
    </source>
</evidence>
<dbReference type="AlphaFoldDB" id="A0A345UK93"/>
<dbReference type="GO" id="GO:0043565">
    <property type="term" value="F:sequence-specific DNA binding"/>
    <property type="evidence" value="ECO:0007669"/>
    <property type="project" value="InterPro"/>
</dbReference>
<evidence type="ECO:0000256" key="2">
    <source>
        <dbReference type="ARBA" id="ARBA00023125"/>
    </source>
</evidence>
<evidence type="ECO:0000259" key="4">
    <source>
        <dbReference type="PROSITE" id="PS01124"/>
    </source>
</evidence>
<proteinExistence type="predicted"/>
<evidence type="ECO:0000256" key="3">
    <source>
        <dbReference type="ARBA" id="ARBA00023163"/>
    </source>
</evidence>
<evidence type="ECO:0000313" key="5">
    <source>
        <dbReference type="EMBL" id="AXJ00895.1"/>
    </source>
</evidence>
<keyword evidence="3" id="KW-0804">Transcription</keyword>
<dbReference type="PROSITE" id="PS01124">
    <property type="entry name" value="HTH_ARAC_FAMILY_2"/>
    <property type="match status" value="1"/>
</dbReference>
<dbReference type="OrthoDB" id="9779074at2"/>
<dbReference type="Gene3D" id="1.10.10.60">
    <property type="entry name" value="Homeodomain-like"/>
    <property type="match status" value="2"/>
</dbReference>
<dbReference type="InterPro" id="IPR009594">
    <property type="entry name" value="Tscrpt_reg_HTH_AraC_N"/>
</dbReference>